<dbReference type="SUPFAM" id="SSF53720">
    <property type="entry name" value="ALDH-like"/>
    <property type="match status" value="1"/>
</dbReference>
<reference evidence="10 11" key="1">
    <citation type="journal article" date="2011" name="Stand. Genomic Sci.">
        <title>Complete genome sequence of the thermophilic sulfur-reducer Hippea maritima type strain (MH(2)).</title>
        <authorList>
            <person name="Huntemann M."/>
            <person name="Lu M."/>
            <person name="Nolan M."/>
            <person name="Lapidus A."/>
            <person name="Lucas S."/>
            <person name="Hammon N."/>
            <person name="Deshpande S."/>
            <person name="Cheng J.F."/>
            <person name="Tapia R."/>
            <person name="Han C."/>
            <person name="Goodwin L."/>
            <person name="Pitluck S."/>
            <person name="Liolios K."/>
            <person name="Pagani I."/>
            <person name="Ivanova N."/>
            <person name="Ovchinikova G."/>
            <person name="Pati A."/>
            <person name="Chen A."/>
            <person name="Palaniappan K."/>
            <person name="Land M."/>
            <person name="Hauser L."/>
            <person name="Jeffries C.D."/>
            <person name="Detter J.C."/>
            <person name="Brambilla E.M."/>
            <person name="Rohde M."/>
            <person name="Spring S."/>
            <person name="Goker M."/>
            <person name="Woyke T."/>
            <person name="Bristow J."/>
            <person name="Eisen J.A."/>
            <person name="Markowitz V."/>
            <person name="Hugenholtz P."/>
            <person name="Kyrpides N.C."/>
            <person name="Klenk H.P."/>
            <person name="Mavromatis K."/>
        </authorList>
    </citation>
    <scope>NUCLEOTIDE SEQUENCE [LARGE SCALE GENOMIC DNA]</scope>
    <source>
        <strain evidence="11">ATCC 700847 / DSM 10411 / MH2</strain>
    </source>
</reference>
<dbReference type="FunFam" id="3.40.309.10:FF:000006">
    <property type="entry name" value="Gamma-glutamyl phosphate reductase"/>
    <property type="match status" value="1"/>
</dbReference>
<gene>
    <name evidence="7" type="primary">proA</name>
    <name evidence="10" type="ordered locus">Hipma_0288</name>
</gene>
<dbReference type="GO" id="GO:0005737">
    <property type="term" value="C:cytoplasm"/>
    <property type="evidence" value="ECO:0007669"/>
    <property type="project" value="UniProtKB-SubCell"/>
</dbReference>
<dbReference type="InterPro" id="IPR020593">
    <property type="entry name" value="G-glutamylP_reductase_CS"/>
</dbReference>
<keyword evidence="4 7" id="KW-0521">NADP</keyword>
<organism evidence="10 11">
    <name type="scientific">Hippea maritima (strain ATCC 700847 / DSM 10411 / MH2)</name>
    <dbReference type="NCBI Taxonomy" id="760142"/>
    <lineage>
        <taxon>Bacteria</taxon>
        <taxon>Pseudomonadati</taxon>
        <taxon>Campylobacterota</taxon>
        <taxon>Desulfurellia</taxon>
        <taxon>Desulfurellales</taxon>
        <taxon>Hippeaceae</taxon>
        <taxon>Hippea</taxon>
    </lineage>
</organism>
<dbReference type="GO" id="GO:0055129">
    <property type="term" value="P:L-proline biosynthetic process"/>
    <property type="evidence" value="ECO:0007669"/>
    <property type="project" value="UniProtKB-UniRule"/>
</dbReference>
<proteinExistence type="inferred from homology"/>
<evidence type="ECO:0000256" key="7">
    <source>
        <dbReference type="HAMAP-Rule" id="MF_00412"/>
    </source>
</evidence>
<evidence type="ECO:0000256" key="6">
    <source>
        <dbReference type="ARBA" id="ARBA00049024"/>
    </source>
</evidence>
<dbReference type="HOGENOM" id="CLU_030231_0_0_7"/>
<dbReference type="InterPro" id="IPR016163">
    <property type="entry name" value="Ald_DH_C"/>
</dbReference>
<dbReference type="Gene3D" id="3.40.309.10">
    <property type="entry name" value="Aldehyde Dehydrogenase, Chain A, domain 2"/>
    <property type="match status" value="1"/>
</dbReference>
<comment type="catalytic activity">
    <reaction evidence="6 7">
        <text>L-glutamate 5-semialdehyde + phosphate + NADP(+) = L-glutamyl 5-phosphate + NADPH + H(+)</text>
        <dbReference type="Rhea" id="RHEA:19541"/>
        <dbReference type="ChEBI" id="CHEBI:15378"/>
        <dbReference type="ChEBI" id="CHEBI:43474"/>
        <dbReference type="ChEBI" id="CHEBI:57783"/>
        <dbReference type="ChEBI" id="CHEBI:58066"/>
        <dbReference type="ChEBI" id="CHEBI:58274"/>
        <dbReference type="ChEBI" id="CHEBI:58349"/>
        <dbReference type="EC" id="1.2.1.41"/>
    </reaction>
</comment>
<comment type="similarity">
    <text evidence="7">Belongs to the gamma-glutamyl phosphate reductase family.</text>
</comment>
<dbReference type="EC" id="1.2.1.41" evidence="7"/>
<evidence type="ECO:0000313" key="10">
    <source>
        <dbReference type="EMBL" id="AEA33265.1"/>
    </source>
</evidence>
<dbReference type="InterPro" id="IPR016162">
    <property type="entry name" value="Ald_DH_N"/>
</dbReference>
<reference evidence="11" key="2">
    <citation type="submission" date="2011-03" db="EMBL/GenBank/DDBJ databases">
        <title>The complete genome of Hippea maritima DSM 10411.</title>
        <authorList>
            <consortium name="US DOE Joint Genome Institute (JGI-PGF)"/>
            <person name="Lucas S."/>
            <person name="Copeland A."/>
            <person name="Lapidus A."/>
            <person name="Bruce D."/>
            <person name="Goodwin L."/>
            <person name="Pitluck S."/>
            <person name="Peters L."/>
            <person name="Kyrpides N."/>
            <person name="Mavromatis K."/>
            <person name="Pagani I."/>
            <person name="Ivanova N."/>
            <person name="Mikhailova N."/>
            <person name="Lu M."/>
            <person name="Detter J.C."/>
            <person name="Tapia R."/>
            <person name="Han C."/>
            <person name="Land M."/>
            <person name="Hauser L."/>
            <person name="Markowitz V."/>
            <person name="Cheng J.-F."/>
            <person name="Hugenholtz P."/>
            <person name="Woyke T."/>
            <person name="Wu D."/>
            <person name="Spring S."/>
            <person name="Schroeder M."/>
            <person name="Brambilla E."/>
            <person name="Klenk H.-P."/>
            <person name="Eisen J.A."/>
        </authorList>
    </citation>
    <scope>NUCLEOTIDE SEQUENCE [LARGE SCALE GENOMIC DNA]</scope>
    <source>
        <strain evidence="11">ATCC 700847 / DSM 10411 / MH2</strain>
    </source>
</reference>
<dbReference type="EMBL" id="CP002606">
    <property type="protein sequence ID" value="AEA33265.1"/>
    <property type="molecule type" value="Genomic_DNA"/>
</dbReference>
<keyword evidence="3 7" id="KW-0641">Proline biosynthesis</keyword>
<keyword evidence="5 7" id="KW-0560">Oxidoreductase</keyword>
<keyword evidence="8" id="KW-0175">Coiled coil</keyword>
<dbReference type="GO" id="GO:0004350">
    <property type="term" value="F:glutamate-5-semialdehyde dehydrogenase activity"/>
    <property type="evidence" value="ECO:0007669"/>
    <property type="project" value="UniProtKB-UniRule"/>
</dbReference>
<accession>F2LY00</accession>
<dbReference type="InParanoid" id="F2LY00"/>
<dbReference type="eggNOG" id="COG0014">
    <property type="taxonomic scope" value="Bacteria"/>
</dbReference>
<dbReference type="OrthoDB" id="9809970at2"/>
<dbReference type="UniPathway" id="UPA00098">
    <property type="reaction ID" value="UER00360"/>
</dbReference>
<feature type="coiled-coil region" evidence="8">
    <location>
        <begin position="22"/>
        <end position="53"/>
    </location>
</feature>
<keyword evidence="7" id="KW-0963">Cytoplasm</keyword>
<dbReference type="Proteomes" id="UP000008139">
    <property type="component" value="Chromosome"/>
</dbReference>
<dbReference type="NCBIfam" id="TIGR00407">
    <property type="entry name" value="proA"/>
    <property type="match status" value="1"/>
</dbReference>
<dbReference type="PANTHER" id="PTHR11063">
    <property type="entry name" value="GLUTAMATE SEMIALDEHYDE DEHYDROGENASE"/>
    <property type="match status" value="1"/>
</dbReference>
<dbReference type="FunCoup" id="F2LY00">
    <property type="interactions" value="339"/>
</dbReference>
<dbReference type="RefSeq" id="WP_013681309.1">
    <property type="nucleotide sequence ID" value="NC_015318.1"/>
</dbReference>
<feature type="domain" description="Aldehyde dehydrogenase" evidence="9">
    <location>
        <begin position="318"/>
        <end position="380"/>
    </location>
</feature>
<dbReference type="InterPro" id="IPR015590">
    <property type="entry name" value="Aldehyde_DH_dom"/>
</dbReference>
<dbReference type="HAMAP" id="MF_00412">
    <property type="entry name" value="ProA"/>
    <property type="match status" value="1"/>
</dbReference>
<name>F2LY00_HIPMA</name>
<dbReference type="GO" id="GO:0050661">
    <property type="term" value="F:NADP binding"/>
    <property type="evidence" value="ECO:0007669"/>
    <property type="project" value="InterPro"/>
</dbReference>
<dbReference type="Pfam" id="PF00171">
    <property type="entry name" value="Aldedh"/>
    <property type="match status" value="2"/>
</dbReference>
<dbReference type="CDD" id="cd07079">
    <property type="entry name" value="ALDH_F18-19_ProA-GPR"/>
    <property type="match status" value="1"/>
</dbReference>
<evidence type="ECO:0000256" key="4">
    <source>
        <dbReference type="ARBA" id="ARBA00022857"/>
    </source>
</evidence>
<keyword evidence="11" id="KW-1185">Reference proteome</keyword>
<evidence type="ECO:0000256" key="1">
    <source>
        <dbReference type="ARBA" id="ARBA00004985"/>
    </source>
</evidence>
<keyword evidence="2 7" id="KW-0028">Amino-acid biosynthesis</keyword>
<evidence type="ECO:0000256" key="5">
    <source>
        <dbReference type="ARBA" id="ARBA00023002"/>
    </source>
</evidence>
<dbReference type="PANTHER" id="PTHR11063:SF8">
    <property type="entry name" value="DELTA-1-PYRROLINE-5-CARBOXYLATE SYNTHASE"/>
    <property type="match status" value="1"/>
</dbReference>
<dbReference type="InterPro" id="IPR012134">
    <property type="entry name" value="Glu-5-SA_DH"/>
</dbReference>
<comment type="function">
    <text evidence="7">Catalyzes the NADPH-dependent reduction of L-glutamate 5-phosphate into L-glutamate 5-semialdehyde and phosphate. The product spontaneously undergoes cyclization to form 1-pyrroline-5-carboxylate.</text>
</comment>
<dbReference type="AlphaFoldDB" id="F2LY00"/>
<dbReference type="InterPro" id="IPR000965">
    <property type="entry name" value="GPR_dom"/>
</dbReference>
<dbReference type="PROSITE" id="PS01223">
    <property type="entry name" value="PROA"/>
    <property type="match status" value="1"/>
</dbReference>
<comment type="subcellular location">
    <subcellularLocation>
        <location evidence="7">Cytoplasm</location>
    </subcellularLocation>
</comment>
<dbReference type="Gene3D" id="3.40.605.10">
    <property type="entry name" value="Aldehyde Dehydrogenase, Chain A, domain 1"/>
    <property type="match status" value="1"/>
</dbReference>
<feature type="domain" description="Aldehyde dehydrogenase" evidence="9">
    <location>
        <begin position="4"/>
        <end position="285"/>
    </location>
</feature>
<dbReference type="KEGG" id="hmr:Hipma_0288"/>
<evidence type="ECO:0000256" key="8">
    <source>
        <dbReference type="SAM" id="Coils"/>
    </source>
</evidence>
<dbReference type="STRING" id="760142.Hipma_0288"/>
<sequence>MSLKERIEQLAHNTKTASQSLAKLTEDRINAALEKLAELIDKNRHKIKEINEIDIKNAKKINLKASLIDRLLLNDKRIDGMIEAVETVIKLKSPVGKVIDGWRLENGLNIERVKVPIGCLGIIYESRPNVTVDASILCLKSSNGAILKGGKEAINSNRLLVGLIKEALSSHNINENVVNFIDETDRDAVLYMLKLDKYIDAIVPRGGEGLIRFVSENATMPVIKHDKGLCHGYVDESADLEKALSITYNAKVQRPGVCNALETLLVHKNIAQEFLVKFKELMDSAGVELRGCSETLKILPDIKLAEEDDWHTEYLDLILSIKIVDSIDEAIEHINRYGSHHSETIITENHTNAERFLDEVDAACVYVNASTRFTDGGVFGFGAEIGISTNKLHARGPVGLDELTTYKYKIRGNGQIRE</sequence>
<protein>
    <recommendedName>
        <fullName evidence="7">Gamma-glutamyl phosphate reductase</fullName>
        <shortName evidence="7">GPR</shortName>
        <ecNumber evidence="7">1.2.1.41</ecNumber>
    </recommendedName>
    <alternativeName>
        <fullName evidence="7">Glutamate-5-semialdehyde dehydrogenase</fullName>
    </alternativeName>
    <alternativeName>
        <fullName evidence="7">Glutamyl-gamma-semialdehyde dehydrogenase</fullName>
        <shortName evidence="7">GSA dehydrogenase</shortName>
    </alternativeName>
</protein>
<evidence type="ECO:0000259" key="9">
    <source>
        <dbReference type="Pfam" id="PF00171"/>
    </source>
</evidence>
<comment type="pathway">
    <text evidence="1 7">Amino-acid biosynthesis; L-proline biosynthesis; L-glutamate 5-semialdehyde from L-glutamate: step 2/2.</text>
</comment>
<dbReference type="NCBIfam" id="NF001221">
    <property type="entry name" value="PRK00197.1"/>
    <property type="match status" value="1"/>
</dbReference>
<dbReference type="InterPro" id="IPR016161">
    <property type="entry name" value="Ald_DH/histidinol_DH"/>
</dbReference>
<evidence type="ECO:0000313" key="11">
    <source>
        <dbReference type="Proteomes" id="UP000008139"/>
    </source>
</evidence>
<evidence type="ECO:0000256" key="3">
    <source>
        <dbReference type="ARBA" id="ARBA00022650"/>
    </source>
</evidence>
<evidence type="ECO:0000256" key="2">
    <source>
        <dbReference type="ARBA" id="ARBA00022605"/>
    </source>
</evidence>
<dbReference type="PIRSF" id="PIRSF000151">
    <property type="entry name" value="GPR"/>
    <property type="match status" value="1"/>
</dbReference>